<dbReference type="InterPro" id="IPR025528">
    <property type="entry name" value="BrnA_antitoxin"/>
</dbReference>
<proteinExistence type="predicted"/>
<name>A0A1W2AZL0_9HYPH</name>
<dbReference type="RefSeq" id="WP_084409633.1">
    <property type="nucleotide sequence ID" value="NZ_FWXR01000005.1"/>
</dbReference>
<gene>
    <name evidence="1" type="ORF">SAMN06297251_105218</name>
</gene>
<reference evidence="1 2" key="1">
    <citation type="submission" date="2017-04" db="EMBL/GenBank/DDBJ databases">
        <authorList>
            <person name="Afonso C.L."/>
            <person name="Miller P.J."/>
            <person name="Scott M.A."/>
            <person name="Spackman E."/>
            <person name="Goraichik I."/>
            <person name="Dimitrov K.M."/>
            <person name="Suarez D.L."/>
            <person name="Swayne D.E."/>
        </authorList>
    </citation>
    <scope>NUCLEOTIDE SEQUENCE [LARGE SCALE GENOMIC DNA]</scope>
    <source>
        <strain evidence="1 2">CGMCC 1.10972</strain>
    </source>
</reference>
<protein>
    <submittedName>
        <fullName evidence="1">BrnA antitoxin of type II toxin-antitoxin system</fullName>
    </submittedName>
</protein>
<dbReference type="AlphaFoldDB" id="A0A1W2AZL0"/>
<dbReference type="EMBL" id="FWXR01000005">
    <property type="protein sequence ID" value="SMC66149.1"/>
    <property type="molecule type" value="Genomic_DNA"/>
</dbReference>
<organism evidence="1 2">
    <name type="scientific">Fulvimarina manganoxydans</name>
    <dbReference type="NCBI Taxonomy" id="937218"/>
    <lineage>
        <taxon>Bacteria</taxon>
        <taxon>Pseudomonadati</taxon>
        <taxon>Pseudomonadota</taxon>
        <taxon>Alphaproteobacteria</taxon>
        <taxon>Hyphomicrobiales</taxon>
        <taxon>Aurantimonadaceae</taxon>
        <taxon>Fulvimarina</taxon>
    </lineage>
</organism>
<keyword evidence="2" id="KW-1185">Reference proteome</keyword>
<dbReference type="Pfam" id="PF14384">
    <property type="entry name" value="BrnA_antitoxin"/>
    <property type="match status" value="1"/>
</dbReference>
<evidence type="ECO:0000313" key="2">
    <source>
        <dbReference type="Proteomes" id="UP000192656"/>
    </source>
</evidence>
<dbReference type="STRING" id="937218.SAMN06297251_105218"/>
<sequence>MSDPNMKRASLADIKRMREAGELRHNPNAPAGDSLGHDFWAKAMMASPQGTPPKSVHLKLDPEVFEFFKSQGKGHLTRMQEVLRAYANAHR</sequence>
<evidence type="ECO:0000313" key="1">
    <source>
        <dbReference type="EMBL" id="SMC66149.1"/>
    </source>
</evidence>
<dbReference type="Proteomes" id="UP000192656">
    <property type="component" value="Unassembled WGS sequence"/>
</dbReference>
<accession>A0A1W2AZL0</accession>